<organism evidence="1 2">
    <name type="scientific">Verticillium longisporum</name>
    <name type="common">Verticillium dahliae var. longisporum</name>
    <dbReference type="NCBI Taxonomy" id="100787"/>
    <lineage>
        <taxon>Eukaryota</taxon>
        <taxon>Fungi</taxon>
        <taxon>Dikarya</taxon>
        <taxon>Ascomycota</taxon>
        <taxon>Pezizomycotina</taxon>
        <taxon>Sordariomycetes</taxon>
        <taxon>Hypocreomycetidae</taxon>
        <taxon>Glomerellales</taxon>
        <taxon>Plectosphaerellaceae</taxon>
        <taxon>Verticillium</taxon>
    </lineage>
</organism>
<evidence type="ECO:0000313" key="1">
    <source>
        <dbReference type="EMBL" id="CRK44408.1"/>
    </source>
</evidence>
<dbReference type="Proteomes" id="UP000045706">
    <property type="component" value="Unassembled WGS sequence"/>
</dbReference>
<accession>A0A0G4NDB5</accession>
<sequence>MTAKPSATPLLVSQASAHRLSMVPALSSISMSLFPRQSGRSGRTRFLRSRSTLTPSHRLMWLFPLWIRFATRMCSTLGSLSTSPFFFAARQVRVRQ</sequence>
<protein>
    <submittedName>
        <fullName evidence="1">Uncharacterized protein</fullName>
    </submittedName>
</protein>
<gene>
    <name evidence="1" type="ORF">BN1723_019427</name>
</gene>
<dbReference type="AlphaFoldDB" id="A0A0G4NDB5"/>
<evidence type="ECO:0000313" key="2">
    <source>
        <dbReference type="Proteomes" id="UP000045706"/>
    </source>
</evidence>
<dbReference type="EMBL" id="CVQI01033971">
    <property type="protein sequence ID" value="CRK44408.1"/>
    <property type="molecule type" value="Genomic_DNA"/>
</dbReference>
<name>A0A0G4NDB5_VERLO</name>
<proteinExistence type="predicted"/>
<reference evidence="2" key="1">
    <citation type="submission" date="2015-05" db="EMBL/GenBank/DDBJ databases">
        <authorList>
            <person name="Fogelqvist Johan"/>
        </authorList>
    </citation>
    <scope>NUCLEOTIDE SEQUENCE [LARGE SCALE GENOMIC DNA]</scope>
</reference>